<evidence type="ECO:0008006" key="3">
    <source>
        <dbReference type="Google" id="ProtNLM"/>
    </source>
</evidence>
<dbReference type="GO" id="GO:0003677">
    <property type="term" value="F:DNA binding"/>
    <property type="evidence" value="ECO:0007669"/>
    <property type="project" value="InterPro"/>
</dbReference>
<dbReference type="OrthoDB" id="9816042at2"/>
<evidence type="ECO:0000313" key="1">
    <source>
        <dbReference type="EMBL" id="SKA07476.1"/>
    </source>
</evidence>
<reference evidence="1 2" key="1">
    <citation type="submission" date="2017-02" db="EMBL/GenBank/DDBJ databases">
        <authorList>
            <person name="Peterson S.W."/>
        </authorList>
    </citation>
    <scope>NUCLEOTIDE SEQUENCE [LARGE SCALE GENOMIC DNA]</scope>
    <source>
        <strain evidence="1 2">ATCC 17233</strain>
    </source>
</reference>
<dbReference type="SUPFAM" id="SSF47413">
    <property type="entry name" value="lambda repressor-like DNA-binding domains"/>
    <property type="match status" value="1"/>
</dbReference>
<sequence length="65" mass="7688">MVKANQDIKEALKKSRVKQWELADKVGLNSFYFSAKLRHELSNEEKYKLFMLIGEIVDERKEVKS</sequence>
<dbReference type="AlphaFoldDB" id="A0A1T4QV48"/>
<accession>A0A1T4QV48</accession>
<dbReference type="InterPro" id="IPR010982">
    <property type="entry name" value="Lambda_DNA-bd_dom_sf"/>
</dbReference>
<evidence type="ECO:0000313" key="2">
    <source>
        <dbReference type="Proteomes" id="UP000189857"/>
    </source>
</evidence>
<dbReference type="Proteomes" id="UP000189857">
    <property type="component" value="Unassembled WGS sequence"/>
</dbReference>
<dbReference type="EMBL" id="FUXA01000028">
    <property type="protein sequence ID" value="SKA07476.1"/>
    <property type="molecule type" value="Genomic_DNA"/>
</dbReference>
<keyword evidence="2" id="KW-1185">Reference proteome</keyword>
<name>A0A1T4QV48_9FIRM</name>
<gene>
    <name evidence="1" type="ORF">SAMN02745110_02525</name>
</gene>
<organism evidence="1 2">
    <name type="scientific">Eubacterium ruminantium</name>
    <dbReference type="NCBI Taxonomy" id="42322"/>
    <lineage>
        <taxon>Bacteria</taxon>
        <taxon>Bacillati</taxon>
        <taxon>Bacillota</taxon>
        <taxon>Clostridia</taxon>
        <taxon>Eubacteriales</taxon>
        <taxon>Eubacteriaceae</taxon>
        <taxon>Eubacterium</taxon>
    </lineage>
</organism>
<protein>
    <recommendedName>
        <fullName evidence="3">HTH cro/C1-type domain-containing protein</fullName>
    </recommendedName>
</protein>
<proteinExistence type="predicted"/>
<dbReference type="RefSeq" id="WP_078788294.1">
    <property type="nucleotide sequence ID" value="NZ_FMTO01000002.1"/>
</dbReference>